<feature type="compositionally biased region" description="Polar residues" evidence="1">
    <location>
        <begin position="35"/>
        <end position="50"/>
    </location>
</feature>
<evidence type="ECO:0000256" key="1">
    <source>
        <dbReference type="SAM" id="MobiDB-lite"/>
    </source>
</evidence>
<feature type="region of interest" description="Disordered" evidence="1">
    <location>
        <begin position="35"/>
        <end position="56"/>
    </location>
</feature>
<gene>
    <name evidence="2" type="ORF">MAR_012184</name>
</gene>
<reference evidence="2" key="1">
    <citation type="submission" date="2022-11" db="EMBL/GenBank/DDBJ databases">
        <title>Centuries of genome instability and evolution in soft-shell clam transmissible cancer (bioRxiv).</title>
        <authorList>
            <person name="Hart S.F.M."/>
            <person name="Yonemitsu M.A."/>
            <person name="Giersch R.M."/>
            <person name="Beal B.F."/>
            <person name="Arriagada G."/>
            <person name="Davis B.W."/>
            <person name="Ostrander E.A."/>
            <person name="Goff S.P."/>
            <person name="Metzger M.J."/>
        </authorList>
    </citation>
    <scope>NUCLEOTIDE SEQUENCE</scope>
    <source>
        <strain evidence="2">MELC-2E11</strain>
        <tissue evidence="2">Siphon/mantle</tissue>
    </source>
</reference>
<proteinExistence type="predicted"/>
<name>A0ABY7FWB2_MYAAR</name>
<protein>
    <submittedName>
        <fullName evidence="2">Uncharacterized protein</fullName>
    </submittedName>
</protein>
<organism evidence="2 3">
    <name type="scientific">Mya arenaria</name>
    <name type="common">Soft-shell clam</name>
    <dbReference type="NCBI Taxonomy" id="6604"/>
    <lineage>
        <taxon>Eukaryota</taxon>
        <taxon>Metazoa</taxon>
        <taxon>Spiralia</taxon>
        <taxon>Lophotrochozoa</taxon>
        <taxon>Mollusca</taxon>
        <taxon>Bivalvia</taxon>
        <taxon>Autobranchia</taxon>
        <taxon>Heteroconchia</taxon>
        <taxon>Euheterodonta</taxon>
        <taxon>Imparidentia</taxon>
        <taxon>Neoheterodontei</taxon>
        <taxon>Myida</taxon>
        <taxon>Myoidea</taxon>
        <taxon>Myidae</taxon>
        <taxon>Mya</taxon>
    </lineage>
</organism>
<dbReference type="Proteomes" id="UP001164746">
    <property type="component" value="Chromosome 14"/>
</dbReference>
<sequence length="56" mass="6153">MVFPLCRSIFWSQPSTSGLLIQVGRSRLGMTMIATQRKSPQNSGKDTSLQKALLVS</sequence>
<dbReference type="EMBL" id="CP111025">
    <property type="protein sequence ID" value="WAR26480.1"/>
    <property type="molecule type" value="Genomic_DNA"/>
</dbReference>
<evidence type="ECO:0000313" key="3">
    <source>
        <dbReference type="Proteomes" id="UP001164746"/>
    </source>
</evidence>
<evidence type="ECO:0000313" key="2">
    <source>
        <dbReference type="EMBL" id="WAR26480.1"/>
    </source>
</evidence>
<accession>A0ABY7FWB2</accession>
<keyword evidence="3" id="KW-1185">Reference proteome</keyword>